<feature type="transmembrane region" description="Helical" evidence="7">
    <location>
        <begin position="444"/>
        <end position="466"/>
    </location>
</feature>
<gene>
    <name evidence="8" type="ORF">INT45_003305</name>
</gene>
<dbReference type="Proteomes" id="UP000646827">
    <property type="component" value="Unassembled WGS sequence"/>
</dbReference>
<evidence type="ECO:0000256" key="3">
    <source>
        <dbReference type="ARBA" id="ARBA00022692"/>
    </source>
</evidence>
<dbReference type="GO" id="GO:0016020">
    <property type="term" value="C:membrane"/>
    <property type="evidence" value="ECO:0007669"/>
    <property type="project" value="UniProtKB-SubCell"/>
</dbReference>
<protein>
    <recommendedName>
        <fullName evidence="10">Amino acid permease</fullName>
    </recommendedName>
</protein>
<keyword evidence="3 7" id="KW-0812">Transmembrane</keyword>
<evidence type="ECO:0000256" key="7">
    <source>
        <dbReference type="SAM" id="Phobius"/>
    </source>
</evidence>
<feature type="transmembrane region" description="Helical" evidence="7">
    <location>
        <begin position="77"/>
        <end position="107"/>
    </location>
</feature>
<evidence type="ECO:0000256" key="6">
    <source>
        <dbReference type="SAM" id="MobiDB-lite"/>
    </source>
</evidence>
<feature type="transmembrane region" description="Helical" evidence="7">
    <location>
        <begin position="472"/>
        <end position="491"/>
    </location>
</feature>
<dbReference type="PANTHER" id="PTHR45649:SF26">
    <property type="entry name" value="OS04G0435100 PROTEIN"/>
    <property type="match status" value="1"/>
</dbReference>
<evidence type="ECO:0000256" key="2">
    <source>
        <dbReference type="ARBA" id="ARBA00022448"/>
    </source>
</evidence>
<dbReference type="PANTHER" id="PTHR45649">
    <property type="entry name" value="AMINO-ACID PERMEASE BAT1"/>
    <property type="match status" value="1"/>
</dbReference>
<evidence type="ECO:0008006" key="10">
    <source>
        <dbReference type="Google" id="ProtNLM"/>
    </source>
</evidence>
<evidence type="ECO:0000256" key="4">
    <source>
        <dbReference type="ARBA" id="ARBA00022989"/>
    </source>
</evidence>
<proteinExistence type="predicted"/>
<keyword evidence="5 7" id="KW-0472">Membrane</keyword>
<organism evidence="8 9">
    <name type="scientific">Circinella minor</name>
    <dbReference type="NCBI Taxonomy" id="1195481"/>
    <lineage>
        <taxon>Eukaryota</taxon>
        <taxon>Fungi</taxon>
        <taxon>Fungi incertae sedis</taxon>
        <taxon>Mucoromycota</taxon>
        <taxon>Mucoromycotina</taxon>
        <taxon>Mucoromycetes</taxon>
        <taxon>Mucorales</taxon>
        <taxon>Lichtheimiaceae</taxon>
        <taxon>Circinella</taxon>
    </lineage>
</organism>
<evidence type="ECO:0000313" key="8">
    <source>
        <dbReference type="EMBL" id="KAG2226160.1"/>
    </source>
</evidence>
<feature type="transmembrane region" description="Helical" evidence="7">
    <location>
        <begin position="378"/>
        <end position="397"/>
    </location>
</feature>
<comment type="subcellular location">
    <subcellularLocation>
        <location evidence="1">Membrane</location>
        <topology evidence="1">Multi-pass membrane protein</topology>
    </subcellularLocation>
</comment>
<comment type="caution">
    <text evidence="8">The sequence shown here is derived from an EMBL/GenBank/DDBJ whole genome shotgun (WGS) entry which is preliminary data.</text>
</comment>
<feature type="transmembrane region" description="Helical" evidence="7">
    <location>
        <begin position="163"/>
        <end position="183"/>
    </location>
</feature>
<accession>A0A8H7VMK3</accession>
<dbReference type="GO" id="GO:0022857">
    <property type="term" value="F:transmembrane transporter activity"/>
    <property type="evidence" value="ECO:0007669"/>
    <property type="project" value="InterPro"/>
</dbReference>
<keyword evidence="9" id="KW-1185">Reference proteome</keyword>
<feature type="transmembrane region" description="Helical" evidence="7">
    <location>
        <begin position="403"/>
        <end position="424"/>
    </location>
</feature>
<dbReference type="Gene3D" id="1.20.1740.10">
    <property type="entry name" value="Amino acid/polyamine transporter I"/>
    <property type="match status" value="1"/>
</dbReference>
<evidence type="ECO:0000313" key="9">
    <source>
        <dbReference type="Proteomes" id="UP000646827"/>
    </source>
</evidence>
<feature type="transmembrane region" description="Helical" evidence="7">
    <location>
        <begin position="119"/>
        <end position="143"/>
    </location>
</feature>
<feature type="transmembrane region" description="Helical" evidence="7">
    <location>
        <begin position="195"/>
        <end position="213"/>
    </location>
</feature>
<feature type="transmembrane region" description="Helical" evidence="7">
    <location>
        <begin position="38"/>
        <end position="57"/>
    </location>
</feature>
<reference evidence="8 9" key="1">
    <citation type="submission" date="2020-12" db="EMBL/GenBank/DDBJ databases">
        <title>Metabolic potential, ecology and presence of endohyphal bacteria is reflected in genomic diversity of Mucoromycotina.</title>
        <authorList>
            <person name="Muszewska A."/>
            <person name="Okrasinska A."/>
            <person name="Steczkiewicz K."/>
            <person name="Drgas O."/>
            <person name="Orlowska M."/>
            <person name="Perlinska-Lenart U."/>
            <person name="Aleksandrzak-Piekarczyk T."/>
            <person name="Szatraj K."/>
            <person name="Zielenkiewicz U."/>
            <person name="Pilsyk S."/>
            <person name="Malc E."/>
            <person name="Mieczkowski P."/>
            <person name="Kruszewska J.S."/>
            <person name="Biernat P."/>
            <person name="Pawlowska J."/>
        </authorList>
    </citation>
    <scope>NUCLEOTIDE SEQUENCE [LARGE SCALE GENOMIC DNA]</scope>
    <source>
        <strain evidence="8 9">CBS 142.35</strain>
    </source>
</reference>
<keyword evidence="2" id="KW-0813">Transport</keyword>
<evidence type="ECO:0000256" key="5">
    <source>
        <dbReference type="ARBA" id="ARBA00023136"/>
    </source>
</evidence>
<feature type="non-terminal residue" evidence="8">
    <location>
        <position position="1"/>
    </location>
</feature>
<dbReference type="EMBL" id="JAEPRB010000019">
    <property type="protein sequence ID" value="KAG2226160.1"/>
    <property type="molecule type" value="Genomic_DNA"/>
</dbReference>
<keyword evidence="4 7" id="KW-1133">Transmembrane helix</keyword>
<feature type="transmembrane region" description="Helical" evidence="7">
    <location>
        <begin position="274"/>
        <end position="294"/>
    </location>
</feature>
<dbReference type="OrthoDB" id="10054429at2759"/>
<sequence>ISSHQTADREEAGVNNVLTAEEKIMAELGYKQEMNKSLSTLSNFAVAFGCCSILSGLTPLWGDAMLSGGSIAIIEGFLLVAVFTFCVALSLAEICSAFPVTGGLYVWVSKLAPTEYVPIACYITGWCNWIGLVIAITSTDLGLAQFLASVISISNPDYNADIYWQYGIFLVIVFIHGLINSVNIKYNGMFNQVSLFWHLIGTVMIVIVGLVLTPNKPSGNWVFTHFENHSGFSSDGYAFLLGLLQSQYTLSGFDSAAQMSEETKDAARNAPKGILYAVGTAGIFGLMFLLGVNFCVQDYQAQVVDSIITPQMTKVFLDGVGYKWTIVFTVIIMGAMFFCGSALLLGSSRLVYAFSRDNAMPFSSYLCRVNKKTKTPIYAVWGNVIFAAVIGILYILNETAFNAIVSVNTIASSLAYLVPIALRLTVGRKKFVRGPFHLGPFSQVINTVSCCWIIFTSCLFICPTEAPITADNMNYACVPLVAVLGGSILFYQFRAKKYFTGPGKSLEPDPYLDENVSFDSSGTDDSTAKKNVVVVEEISKNTEQR</sequence>
<feature type="region of interest" description="Disordered" evidence="6">
    <location>
        <begin position="505"/>
        <end position="528"/>
    </location>
</feature>
<dbReference type="AlphaFoldDB" id="A0A8H7VMK3"/>
<dbReference type="Pfam" id="PF13520">
    <property type="entry name" value="AA_permease_2"/>
    <property type="match status" value="1"/>
</dbReference>
<name>A0A8H7VMK3_9FUNG</name>
<dbReference type="PIRSF" id="PIRSF006060">
    <property type="entry name" value="AA_transporter"/>
    <property type="match status" value="1"/>
</dbReference>
<dbReference type="InterPro" id="IPR002293">
    <property type="entry name" value="AA/rel_permease1"/>
</dbReference>
<feature type="transmembrane region" description="Helical" evidence="7">
    <location>
        <begin position="324"/>
        <end position="346"/>
    </location>
</feature>
<evidence type="ECO:0000256" key="1">
    <source>
        <dbReference type="ARBA" id="ARBA00004141"/>
    </source>
</evidence>